<feature type="compositionally biased region" description="Pro residues" evidence="1">
    <location>
        <begin position="1032"/>
        <end position="1042"/>
    </location>
</feature>
<feature type="region of interest" description="Disordered" evidence="1">
    <location>
        <begin position="677"/>
        <end position="748"/>
    </location>
</feature>
<feature type="compositionally biased region" description="Pro residues" evidence="1">
    <location>
        <begin position="373"/>
        <end position="383"/>
    </location>
</feature>
<feature type="compositionally biased region" description="Polar residues" evidence="1">
    <location>
        <begin position="987"/>
        <end position="1018"/>
    </location>
</feature>
<feature type="compositionally biased region" description="Basic and acidic residues" evidence="1">
    <location>
        <begin position="831"/>
        <end position="846"/>
    </location>
</feature>
<dbReference type="PANTHER" id="PTHR32428">
    <property type="entry name" value="TARGET OF RAPAMYCIN COMPLEX 2 SUBUNIT BIT61-RELATED"/>
    <property type="match status" value="1"/>
</dbReference>
<feature type="compositionally biased region" description="Polar residues" evidence="1">
    <location>
        <begin position="732"/>
        <end position="748"/>
    </location>
</feature>
<proteinExistence type="predicted"/>
<reference evidence="2 3" key="1">
    <citation type="submission" date="2017-11" db="EMBL/GenBank/DDBJ databases">
        <title>De novo assembly and phasing of dikaryotic genomes from two isolates of Puccinia coronata f. sp. avenae, the causal agent of oat crown rust.</title>
        <authorList>
            <person name="Miller M.E."/>
            <person name="Zhang Y."/>
            <person name="Omidvar V."/>
            <person name="Sperschneider J."/>
            <person name="Schwessinger B."/>
            <person name="Raley C."/>
            <person name="Palmer J.M."/>
            <person name="Garnica D."/>
            <person name="Upadhyaya N."/>
            <person name="Rathjen J."/>
            <person name="Taylor J.M."/>
            <person name="Park R.F."/>
            <person name="Dodds P.N."/>
            <person name="Hirsch C.D."/>
            <person name="Kianian S.F."/>
            <person name="Figueroa M."/>
        </authorList>
    </citation>
    <scope>NUCLEOTIDE SEQUENCE [LARGE SCALE GENOMIC DNA]</scope>
    <source>
        <strain evidence="2">12SD80</strain>
    </source>
</reference>
<feature type="region of interest" description="Disordered" evidence="1">
    <location>
        <begin position="287"/>
        <end position="320"/>
    </location>
</feature>
<dbReference type="Pfam" id="PF08539">
    <property type="entry name" value="HbrB"/>
    <property type="match status" value="1"/>
</dbReference>
<feature type="compositionally biased region" description="Polar residues" evidence="1">
    <location>
        <begin position="210"/>
        <end position="224"/>
    </location>
</feature>
<accession>A0A2N5S314</accession>
<feature type="region of interest" description="Disordered" evidence="1">
    <location>
        <begin position="544"/>
        <end position="565"/>
    </location>
</feature>
<evidence type="ECO:0000313" key="3">
    <source>
        <dbReference type="Proteomes" id="UP000235392"/>
    </source>
</evidence>
<gene>
    <name evidence="2" type="ORF">PCASD_22628</name>
</gene>
<feature type="compositionally biased region" description="Polar residues" evidence="1">
    <location>
        <begin position="1"/>
        <end position="10"/>
    </location>
</feature>
<sequence>MALSLKSRSPTEPLAINRTTTSAITTTTATTATTTTTTTTTTQPTNNNNNTIATTTTNTKTTNSSSSTSTNPNRSELNQHTQSGTLIEKKTATKQKKKNSNKRTSSTDTQHYITHSAATRRSTALTVTPSKTTNTSQLYNKLQLTKPNTTATTNTTTTNLFTFSRPDFLKRITTTNTPTPTTTTTTTTPTTTTPTTTTTTTPTGAGITEKTVNNSSSGQQQESVPEQKEHNEPSSPKPSSIISLPPTIPHTTIKPHHKKESSISSLTGIGLSSIGFLVNSAASLAHSSHSNQTNSNNNNNNTNSNNNNNNNNNSSSMNFSAISSGTKPVIRHITSSSTLASISNSQALLSLAKPDSTYGTILNSASSHHNPSPVDPNPNPNPNPSGLILKPGDVWSQVILRVIPLFNGEGHKGFIEDLNDFVSQHIHKTIADSPSKSIIKLHSDITELFANGVVILNNKLQPDQLSDERLLTRVFEVWHFFFTGVLPYLEAIFLPLMSDENLLNMIDSKNNKDLQERLQQQHLLQQVTTNASLFSSTSTSILFRQSNRNPTHPPPKNRLTGSPNARNDQEVIQGIDIRKLALIAFREHLILPIYFRLYRLFTLLYDPAALSQSSTPPPSSATADSQSSDHMHLKRLQMVGLLCSVQTDDSKQSMMAEFSKVVRLKKANPELLAKLPSSTTIRNIPPRTASANPSGPSAVSNNIGSRDVVDGINTHSRDRSESSSSSRSRSSLHQQHTPRQSGSATASTINLKFYPEEYDDDRPLVNLLDDGIESQHIKGWNKNRDFARRSIRRQLGRNGASIRRTNRANDENFSQQQPSSSSSSSAINSMERPESRAQRNRVDQRRRSGSRNLDDGTPDSSLAQADGSPPVETRMAKVISQGSGRASFEEEDGQALEYLSDRVYTYYPQTDGKESSQRSRMMMGGTTKTGSASSTGSALSLIQQQQQQQQPTPSSSSTTSANPASYHRAATHAQGGATSAKTDELESQSCAASNHHSLSSQDASHPAPSSSKLAGSLSQHRHMPAHSSSHTAPPPQYPPTQPLRPIHHHHQQQQQQQHHHQQQQQQQSHLNLSIEPLKLSHYRSRSSSNLSKDSATHQIIHLNHHHPNLNHLNQQLHHHQQQQQPSHQLSHLALSSSSSSSTGPPTPQF</sequence>
<feature type="compositionally biased region" description="Low complexity" evidence="1">
    <location>
        <begin position="1114"/>
        <end position="1141"/>
    </location>
</feature>
<feature type="compositionally biased region" description="Low complexity" evidence="1">
    <location>
        <begin position="924"/>
        <end position="960"/>
    </location>
</feature>
<dbReference type="EMBL" id="PGCI01001117">
    <property type="protein sequence ID" value="PLW07626.1"/>
    <property type="molecule type" value="Genomic_DNA"/>
</dbReference>
<feature type="compositionally biased region" description="Low complexity" evidence="1">
    <location>
        <begin position="173"/>
        <end position="203"/>
    </location>
</feature>
<organism evidence="2 3">
    <name type="scientific">Puccinia coronata f. sp. avenae</name>
    <dbReference type="NCBI Taxonomy" id="200324"/>
    <lineage>
        <taxon>Eukaryota</taxon>
        <taxon>Fungi</taxon>
        <taxon>Dikarya</taxon>
        <taxon>Basidiomycota</taxon>
        <taxon>Pucciniomycotina</taxon>
        <taxon>Pucciniomycetes</taxon>
        <taxon>Pucciniales</taxon>
        <taxon>Pucciniaceae</taxon>
        <taxon>Puccinia</taxon>
    </lineage>
</organism>
<feature type="compositionally biased region" description="Polar residues" evidence="1">
    <location>
        <begin position="74"/>
        <end position="85"/>
    </location>
</feature>
<feature type="compositionally biased region" description="Low complexity" evidence="1">
    <location>
        <begin position="233"/>
        <end position="252"/>
    </location>
</feature>
<dbReference type="Proteomes" id="UP000235392">
    <property type="component" value="Unassembled WGS sequence"/>
</dbReference>
<dbReference type="InterPro" id="IPR013745">
    <property type="entry name" value="Bit61/PRR5"/>
</dbReference>
<dbReference type="AlphaFoldDB" id="A0A2N5S314"/>
<dbReference type="GO" id="GO:0038203">
    <property type="term" value="P:TORC2 signaling"/>
    <property type="evidence" value="ECO:0007669"/>
    <property type="project" value="TreeGrafter"/>
</dbReference>
<feature type="compositionally biased region" description="Low complexity" evidence="1">
    <location>
        <begin position="722"/>
        <end position="731"/>
    </location>
</feature>
<dbReference type="PANTHER" id="PTHR32428:SF2">
    <property type="entry name" value="TARGET OF RAPAMYCIN COMPLEX 2 SUBUNIT BIT61-RELATED"/>
    <property type="match status" value="1"/>
</dbReference>
<feature type="compositionally biased region" description="Basic residues" evidence="1">
    <location>
        <begin position="92"/>
        <end position="101"/>
    </location>
</feature>
<evidence type="ECO:0000313" key="2">
    <source>
        <dbReference type="EMBL" id="PLW07626.1"/>
    </source>
</evidence>
<feature type="compositionally biased region" description="Low complexity" evidence="1">
    <location>
        <begin position="814"/>
        <end position="825"/>
    </location>
</feature>
<comment type="caution">
    <text evidence="2">The sequence shown here is derived from an EMBL/GenBank/DDBJ whole genome shotgun (WGS) entry which is preliminary data.</text>
</comment>
<feature type="region of interest" description="Disordered" evidence="1">
    <location>
        <begin position="1"/>
        <end position="109"/>
    </location>
</feature>
<feature type="region of interest" description="Disordered" evidence="1">
    <location>
        <begin position="796"/>
        <end position="873"/>
    </location>
</feature>
<feature type="compositionally biased region" description="Polar residues" evidence="1">
    <location>
        <begin position="689"/>
        <end position="704"/>
    </location>
</feature>
<feature type="region of interest" description="Disordered" evidence="1">
    <location>
        <begin position="360"/>
        <end position="387"/>
    </location>
</feature>
<name>A0A2N5S314_9BASI</name>
<feature type="region of interest" description="Disordered" evidence="1">
    <location>
        <begin position="170"/>
        <end position="261"/>
    </location>
</feature>
<feature type="region of interest" description="Disordered" evidence="1">
    <location>
        <begin position="909"/>
        <end position="1069"/>
    </location>
</feature>
<evidence type="ECO:0000256" key="1">
    <source>
        <dbReference type="SAM" id="MobiDB-lite"/>
    </source>
</evidence>
<feature type="region of interest" description="Disordered" evidence="1">
    <location>
        <begin position="1114"/>
        <end position="1149"/>
    </location>
</feature>
<feature type="compositionally biased region" description="Low complexity" evidence="1">
    <location>
        <begin position="19"/>
        <end position="73"/>
    </location>
</feature>
<evidence type="ECO:0008006" key="4">
    <source>
        <dbReference type="Google" id="ProtNLM"/>
    </source>
</evidence>
<protein>
    <recommendedName>
        <fullName evidence="4">HbrB-like protein</fullName>
    </recommendedName>
</protein>
<dbReference type="GO" id="GO:0031932">
    <property type="term" value="C:TORC2 complex"/>
    <property type="evidence" value="ECO:0007669"/>
    <property type="project" value="TreeGrafter"/>
</dbReference>
<feature type="compositionally biased region" description="Basic residues" evidence="1">
    <location>
        <begin position="1045"/>
        <end position="1061"/>
    </location>
</feature>